<comment type="caution">
    <text evidence="2">The sequence shown here is derived from an EMBL/GenBank/DDBJ whole genome shotgun (WGS) entry which is preliminary data.</text>
</comment>
<dbReference type="EMBL" id="MKZS01000001">
    <property type="protein sequence ID" value="OLT60087.1"/>
    <property type="molecule type" value="Genomic_DNA"/>
</dbReference>
<accession>A0A1U7N2A0</accession>
<dbReference type="InterPro" id="IPR013022">
    <property type="entry name" value="Xyl_isomerase-like_TIM-brl"/>
</dbReference>
<organism evidence="2 3">
    <name type="scientific">Moorena bouillonii PNG</name>
    <dbReference type="NCBI Taxonomy" id="568701"/>
    <lineage>
        <taxon>Bacteria</taxon>
        <taxon>Bacillati</taxon>
        <taxon>Cyanobacteriota</taxon>
        <taxon>Cyanophyceae</taxon>
        <taxon>Coleofasciculales</taxon>
        <taxon>Coleofasciculaceae</taxon>
        <taxon>Moorena</taxon>
    </lineage>
</organism>
<dbReference type="SUPFAM" id="SSF51658">
    <property type="entry name" value="Xylose isomerase-like"/>
    <property type="match status" value="1"/>
</dbReference>
<evidence type="ECO:0000313" key="2">
    <source>
        <dbReference type="EMBL" id="OLT60087.1"/>
    </source>
</evidence>
<name>A0A1U7N2A0_9CYAN</name>
<dbReference type="PANTHER" id="PTHR12110:SF41">
    <property type="entry name" value="INOSOSE DEHYDRATASE"/>
    <property type="match status" value="1"/>
</dbReference>
<evidence type="ECO:0000313" key="3">
    <source>
        <dbReference type="Proteomes" id="UP000186657"/>
    </source>
</evidence>
<sequence length="293" mass="33592">MLLAISGTELNSSDSITKLINEAKKNEVRFVELWYPQNFEVEGVELTLELISEAGLKVACISTGSELYRAGGSLEDQKLLMQAIELAHQSQAFFANTYFGYSNIQDDKKAMSEYQKYLKPCLSLAEELGVTITLENEFDLFGVDLFKSDITRRPLSLLKMMEQVDSPNFKLTFDPCNYYYTGLEPFPLAYETLKPHIAYIQVKDGSCYSPKIHSQESSWKNYKDFDREYIMQPLGQGAINWVGLIHHLKEDGYDGFLSLEPHSQRSFLENSWLQSVNHLRTIFKQLSIEELKS</sequence>
<dbReference type="AlphaFoldDB" id="A0A1U7N2A0"/>
<dbReference type="PANTHER" id="PTHR12110">
    <property type="entry name" value="HYDROXYPYRUVATE ISOMERASE"/>
    <property type="match status" value="1"/>
</dbReference>
<dbReference type="RefSeq" id="WP_075900015.1">
    <property type="nucleotide sequence ID" value="NZ_MKZS01000001.1"/>
</dbReference>
<dbReference type="InterPro" id="IPR050312">
    <property type="entry name" value="IolE/XylAMocC-like"/>
</dbReference>
<dbReference type="Gene3D" id="3.20.20.150">
    <property type="entry name" value="Divalent-metal-dependent TIM barrel enzymes"/>
    <property type="match status" value="1"/>
</dbReference>
<reference evidence="2 3" key="1">
    <citation type="submission" date="2016-10" db="EMBL/GenBank/DDBJ databases">
        <title>Comparative genomics uncovers the prolific and rare metabolic potential of the cyanobacterial genus Moorea.</title>
        <authorList>
            <person name="Leao T."/>
            <person name="Castelao G."/>
            <person name="Korobeynikov A."/>
            <person name="Monroe E.A."/>
            <person name="Podell S."/>
            <person name="Glukhov E."/>
            <person name="Allen E."/>
            <person name="Gerwick W.H."/>
            <person name="Gerwick L."/>
        </authorList>
    </citation>
    <scope>NUCLEOTIDE SEQUENCE [LARGE SCALE GENOMIC DNA]</scope>
    <source>
        <strain evidence="2 3">PNG5-198</strain>
    </source>
</reference>
<dbReference type="InterPro" id="IPR036237">
    <property type="entry name" value="Xyl_isomerase-like_sf"/>
</dbReference>
<dbReference type="Pfam" id="PF01261">
    <property type="entry name" value="AP_endonuc_2"/>
    <property type="match status" value="1"/>
</dbReference>
<gene>
    <name evidence="2" type="ORF">BJP37_14690</name>
</gene>
<dbReference type="Proteomes" id="UP000186657">
    <property type="component" value="Unassembled WGS sequence"/>
</dbReference>
<feature type="domain" description="Xylose isomerase-like TIM barrel" evidence="1">
    <location>
        <begin position="22"/>
        <end position="281"/>
    </location>
</feature>
<proteinExistence type="predicted"/>
<keyword evidence="3" id="KW-1185">Reference proteome</keyword>
<evidence type="ECO:0000259" key="1">
    <source>
        <dbReference type="Pfam" id="PF01261"/>
    </source>
</evidence>
<protein>
    <recommendedName>
        <fullName evidence="1">Xylose isomerase-like TIM barrel domain-containing protein</fullName>
    </recommendedName>
</protein>